<keyword evidence="1" id="KW-0862">Zinc</keyword>
<reference evidence="6" key="1">
    <citation type="journal article" date="2015" name="Proc. Natl. Acad. Sci. U.S.A.">
        <title>Genome sequence of the Asian Tiger mosquito, Aedes albopictus, reveals insights into its biology, genetics, and evolution.</title>
        <authorList>
            <person name="Chen X.G."/>
            <person name="Jiang X."/>
            <person name="Gu J."/>
            <person name="Xu M."/>
            <person name="Wu Y."/>
            <person name="Deng Y."/>
            <person name="Zhang C."/>
            <person name="Bonizzoni M."/>
            <person name="Dermauw W."/>
            <person name="Vontas J."/>
            <person name="Armbruster P."/>
            <person name="Huang X."/>
            <person name="Yang Y."/>
            <person name="Zhang H."/>
            <person name="He W."/>
            <person name="Peng H."/>
            <person name="Liu Y."/>
            <person name="Wu K."/>
            <person name="Chen J."/>
            <person name="Lirakis M."/>
            <person name="Topalis P."/>
            <person name="Van Leeuwen T."/>
            <person name="Hall A.B."/>
            <person name="Jiang X."/>
            <person name="Thorpe C."/>
            <person name="Mueller R.L."/>
            <person name="Sun C."/>
            <person name="Waterhouse R.M."/>
            <person name="Yan G."/>
            <person name="Tu Z.J."/>
            <person name="Fang X."/>
            <person name="James A.A."/>
        </authorList>
    </citation>
    <scope>NUCLEOTIDE SEQUENCE [LARGE SCALE GENOMIC DNA]</scope>
    <source>
        <strain evidence="6">Foshan</strain>
    </source>
</reference>
<dbReference type="GeneID" id="134286153"/>
<dbReference type="InterPro" id="IPR021109">
    <property type="entry name" value="Peptidase_aspartic_dom_sf"/>
</dbReference>
<dbReference type="PANTHER" id="PTHR47331">
    <property type="entry name" value="PHD-TYPE DOMAIN-CONTAINING PROTEIN"/>
    <property type="match status" value="1"/>
</dbReference>
<dbReference type="CDD" id="cd01644">
    <property type="entry name" value="RT_pepA17"/>
    <property type="match status" value="1"/>
</dbReference>
<evidence type="ECO:0000313" key="6">
    <source>
        <dbReference type="Proteomes" id="UP000069940"/>
    </source>
</evidence>
<feature type="domain" description="Integrase catalytic" evidence="4">
    <location>
        <begin position="1454"/>
        <end position="1646"/>
    </location>
</feature>
<dbReference type="EnsemblMetazoa" id="AALFPA23_002668.R2613">
    <property type="protein sequence ID" value="AALFPA23_002668.P2613"/>
    <property type="gene ID" value="AALFPA23_002668"/>
</dbReference>
<feature type="region of interest" description="Disordered" evidence="2">
    <location>
        <begin position="306"/>
        <end position="331"/>
    </location>
</feature>
<dbReference type="Gene3D" id="2.40.70.10">
    <property type="entry name" value="Acid Proteases"/>
    <property type="match status" value="1"/>
</dbReference>
<evidence type="ECO:0000259" key="3">
    <source>
        <dbReference type="PROSITE" id="PS50158"/>
    </source>
</evidence>
<dbReference type="Pfam" id="PF03564">
    <property type="entry name" value="DUF1759"/>
    <property type="match status" value="1"/>
</dbReference>
<evidence type="ECO:0008006" key="7">
    <source>
        <dbReference type="Google" id="ProtNLM"/>
    </source>
</evidence>
<feature type="compositionally biased region" description="Polar residues" evidence="2">
    <location>
        <begin position="416"/>
        <end position="447"/>
    </location>
</feature>
<dbReference type="PANTHER" id="PTHR47331:SF5">
    <property type="entry name" value="RIBONUCLEASE H"/>
    <property type="match status" value="1"/>
</dbReference>
<dbReference type="SUPFAM" id="SSF53098">
    <property type="entry name" value="Ribonuclease H-like"/>
    <property type="match status" value="1"/>
</dbReference>
<dbReference type="InterPro" id="IPR001878">
    <property type="entry name" value="Znf_CCHC"/>
</dbReference>
<evidence type="ECO:0000256" key="2">
    <source>
        <dbReference type="SAM" id="MobiDB-lite"/>
    </source>
</evidence>
<feature type="region of interest" description="Disordered" evidence="2">
    <location>
        <begin position="415"/>
        <end position="447"/>
    </location>
</feature>
<dbReference type="Gene3D" id="3.30.420.10">
    <property type="entry name" value="Ribonuclease H-like superfamily/Ribonuclease H"/>
    <property type="match status" value="1"/>
</dbReference>
<dbReference type="Pfam" id="PF18701">
    <property type="entry name" value="DUF5641"/>
    <property type="match status" value="1"/>
</dbReference>
<feature type="domain" description="CCHC-type" evidence="3">
    <location>
        <begin position="376"/>
        <end position="391"/>
    </location>
</feature>
<dbReference type="SMART" id="SM00343">
    <property type="entry name" value="ZnF_C2HC"/>
    <property type="match status" value="1"/>
</dbReference>
<dbReference type="RefSeq" id="XP_062703710.1">
    <property type="nucleotide sequence ID" value="XM_062847726.1"/>
</dbReference>
<keyword evidence="1" id="KW-0863">Zinc-finger</keyword>
<reference evidence="5" key="2">
    <citation type="submission" date="2025-05" db="UniProtKB">
        <authorList>
            <consortium name="EnsemblMetazoa"/>
        </authorList>
    </citation>
    <scope>IDENTIFICATION</scope>
    <source>
        <strain evidence="5">Foshan</strain>
    </source>
</reference>
<name>A0ABM1XTC2_AEDAL</name>
<dbReference type="Pfam" id="PF05380">
    <property type="entry name" value="Peptidase_A17"/>
    <property type="match status" value="1"/>
</dbReference>
<keyword evidence="1" id="KW-0479">Metal-binding</keyword>
<dbReference type="InterPro" id="IPR001584">
    <property type="entry name" value="Integrase_cat-core"/>
</dbReference>
<dbReference type="InterPro" id="IPR040676">
    <property type="entry name" value="DUF5641"/>
</dbReference>
<dbReference type="InterPro" id="IPR008042">
    <property type="entry name" value="Retrotrans_Pao"/>
</dbReference>
<dbReference type="CDD" id="cd00303">
    <property type="entry name" value="retropepsin_like"/>
    <property type="match status" value="1"/>
</dbReference>
<keyword evidence="6" id="KW-1185">Reference proteome</keyword>
<dbReference type="InterPro" id="IPR036397">
    <property type="entry name" value="RNaseH_sf"/>
</dbReference>
<protein>
    <recommendedName>
        <fullName evidence="7">Endonuclease</fullName>
    </recommendedName>
</protein>
<accession>A0ABM1XTC2</accession>
<evidence type="ECO:0000256" key="1">
    <source>
        <dbReference type="PROSITE-ProRule" id="PRU00047"/>
    </source>
</evidence>
<dbReference type="PROSITE" id="PS50994">
    <property type="entry name" value="INTEGRASE"/>
    <property type="match status" value="1"/>
</dbReference>
<dbReference type="InterPro" id="IPR005312">
    <property type="entry name" value="DUF1759"/>
</dbReference>
<dbReference type="SUPFAM" id="SSF56672">
    <property type="entry name" value="DNA/RNA polymerases"/>
    <property type="match status" value="1"/>
</dbReference>
<sequence>MPPAGSSTKKVSLKQLTARFAGTQSSLRDILEFIEDFKEDTKLSQVEVRLEKLEEIWEKFSETLVEIKSHDDYNGEETYDKERREFNNHYYEAKSFLVDQVKELKEPSSLDQSVRTADATMHGVLDNVRLPQIKLQSFNGDIDEWLGFRDLFTSLIHWKPDLPEVEKFHYLKGCLQGEPRSLIDPLKITKANYQVAWDMLLKRYNNSKQLKKRQIQSLLSLPTLSKESVGELHTLLESFERIVQTLDQVIQPAEYKDLLLVNILTSRLDPVTRRGWEEFSSSKENDSLDELREFLNRRVHVLESLPPKSMDTRGVHQPPPQPKQKSSFTRTSFTTSQTSGVRCVCCSGNHPLFQCSTFQRLSVSDRDGLLRTHSLCRNCLRPGHQARECQSKYSCRHCKGRHHSMVCFKSERSGGNKVSTVAKGNNLSSDKESQGTSQPSSSQVANAVATDTTVSNAAHQYSSQVLLATAIVVMVDDDGNRHPARALLDSGSESNFITERLCQRMKVTRDKVDISVLGIGQASTRVKQRIRAVIRSRVSPFSRELDFLILPKVTVNLPTTSVNIDGWVIPSGIELADPAFFESKGVDIVLGIESFFDFFETGRRISLGEGLPTLNDSVFGWVVCGGTSTSVNSLQISCNTSSSGRLDLLLERFWECEELESERALSPEERRCEELYQQTVRREQDGRYTVALPKHNETPLHLGESRETAFRRLQGTERRLARDASLREQYVAFMDEYLAMGHMRKVDQTTQETIQRCYLPHHPVVKEASTTTKVRVVFDASCKTASGVSLNDVLLVGPVIQEDLRSIVLRCRTRQIMLVSDMEKMFRQIYICEEDRPLQCILWRSSPIEEVGVYELNTVTYGTKPAPFLATRTVKQLVEDEATQYPMAAQAASEDVYMDDVITGADDVETALILREQLDHMMSRGGFRLRKWASNCSKVLEGVPAEDLAIKQTAEINFGTDPSIKTLGLTWVPKTDELKFNFEIPALEETEKLTKRRVLSIIATLFDPLGLLGAAITTAKVFMQQLWSVQDEKGQKLDWDQPLPSTVGEAWLKLRTQLSAFNQIKIGRCVIVPGAVSVEIHCFSDASEKAFGACVYLRSVDAVGKVMVRLLTSKSRVAPLKSQSIPRLELCGALLSAELFDKVQSSLKRPMKTFFWTDSTCVLRWINATPTAWTTYVANRVSKIQAITEKGLWGHVPGVENPADLISRGISPEDIVDNRFWWQGPSWLEGDPEGWPKLQQGLGEEGEDERRRTVAATVASSYAEFNEEYISKFASYTDMVRRTAYWLRLMDLLRKPTSDRKNGSFLTTAELREAENVLIRRVQKEAFSKEWKAIVNQSVLPSNSPLRWYNPTISKDGIMKVGGRLSKSQEAEDSKHPIPLPARHVFTRKLLQYYHERLLHAGTQLLLAVVKLRFLPLGGRSVAKHIVHNCLKCYRSRPTPIQQYMGDLPAARVTISRPFSRAGVDYFGPIYIRPAPRRPAVKAYVALFICLCTKAVHLELVTDLSTDRFLQALHRFVARRGKCSDIYSDNGTNFVGARRKLQEFLNLLKDQTHREIVAKDCAMQGIQWHFSPPSAPHFGGLWEAAVRSAKKHLLKVIGEDPVSPEDFTTLLVQVEGCLNSRPLTPLTEDPDDLEPLTPSHFLVGTSLQALPEPNLEDIPMNRLDKYQLMQRKLQDFWRRWRREYLCQLQARTKRWKPPVQVEVGKLVVIQDDKVPPMRWRMGRIARLHPGDDNVVRVVTLRTASGMLTRPVEKLCILPIPDCIPEEDPEDSSSSKQT</sequence>
<dbReference type="PROSITE" id="PS50158">
    <property type="entry name" value="ZF_CCHC"/>
    <property type="match status" value="1"/>
</dbReference>
<organism evidence="5 6">
    <name type="scientific">Aedes albopictus</name>
    <name type="common">Asian tiger mosquito</name>
    <name type="synonym">Stegomyia albopicta</name>
    <dbReference type="NCBI Taxonomy" id="7160"/>
    <lineage>
        <taxon>Eukaryota</taxon>
        <taxon>Metazoa</taxon>
        <taxon>Ecdysozoa</taxon>
        <taxon>Arthropoda</taxon>
        <taxon>Hexapoda</taxon>
        <taxon>Insecta</taxon>
        <taxon>Pterygota</taxon>
        <taxon>Neoptera</taxon>
        <taxon>Endopterygota</taxon>
        <taxon>Diptera</taxon>
        <taxon>Nematocera</taxon>
        <taxon>Culicoidea</taxon>
        <taxon>Culicidae</taxon>
        <taxon>Culicinae</taxon>
        <taxon>Aedini</taxon>
        <taxon>Aedes</taxon>
        <taxon>Stegomyia</taxon>
    </lineage>
</organism>
<evidence type="ECO:0000313" key="5">
    <source>
        <dbReference type="EnsemblMetazoa" id="AALFPA23_002668.P2613"/>
    </source>
</evidence>
<dbReference type="InterPro" id="IPR012337">
    <property type="entry name" value="RNaseH-like_sf"/>
</dbReference>
<evidence type="ECO:0000259" key="4">
    <source>
        <dbReference type="PROSITE" id="PS50994"/>
    </source>
</evidence>
<dbReference type="Proteomes" id="UP000069940">
    <property type="component" value="Unassembled WGS sequence"/>
</dbReference>
<proteinExistence type="predicted"/>
<dbReference type="InterPro" id="IPR043502">
    <property type="entry name" value="DNA/RNA_pol_sf"/>
</dbReference>